<gene>
    <name evidence="6" type="ORF">M011DRAFT_478735</name>
</gene>
<dbReference type="Pfam" id="PF01734">
    <property type="entry name" value="Patatin"/>
    <property type="match status" value="1"/>
</dbReference>
<dbReference type="PANTHER" id="PTHR24185">
    <property type="entry name" value="CALCIUM-INDEPENDENT PHOSPHOLIPASE A2-GAMMA"/>
    <property type="match status" value="1"/>
</dbReference>
<evidence type="ECO:0000256" key="1">
    <source>
        <dbReference type="ARBA" id="ARBA00022801"/>
    </source>
</evidence>
<dbReference type="GO" id="GO:0019369">
    <property type="term" value="P:arachidonate metabolic process"/>
    <property type="evidence" value="ECO:0007669"/>
    <property type="project" value="TreeGrafter"/>
</dbReference>
<dbReference type="InterPro" id="IPR002641">
    <property type="entry name" value="PNPLA_dom"/>
</dbReference>
<accession>A0A6A6V7D4</accession>
<protein>
    <submittedName>
        <fullName evidence="6">FabD/lysophospholipase-like protein</fullName>
    </submittedName>
</protein>
<dbReference type="OrthoDB" id="3693744at2759"/>
<dbReference type="GO" id="GO:0016020">
    <property type="term" value="C:membrane"/>
    <property type="evidence" value="ECO:0007669"/>
    <property type="project" value="TreeGrafter"/>
</dbReference>
<sequence>MPPAAEEPGFSADYVRENYTLIAATVEDAVCGVSESDSRDTETKLEHSDVSAEDTTPFAKGPSVPVPTLTSWREKLNTASLATSGRTEDQSDKTGRTWVSSVVDENHERLFTLDGGGVKSYSSLLILQRLMEEIAHYERTYEQTYGNDIVLVATRSGQMDDTYLLRTYDHVYDPHIAPVWVTPYNTKADDIGIWQAARATTAAPFYFKPLKVSFGDLKGDITFKDGGIRENNPSYTVYSENASLKGDEFEPSILLSVGAGYENRNAFYGVWPGPFGRLNVSTGLTKMRLDTWESGFLEANETDRPPIKYRGGKTLNKIRIATEAYLDQEEVDKISYQHVPTKELLKQAAEKLVRLRRAREFEAITEGGEKRECWEVYMGRDLPGEREFFRKYMAQWDSALLGRKDVK</sequence>
<dbReference type="GO" id="GO:0047499">
    <property type="term" value="F:calcium-independent phospholipase A2 activity"/>
    <property type="evidence" value="ECO:0007669"/>
    <property type="project" value="TreeGrafter"/>
</dbReference>
<evidence type="ECO:0000313" key="7">
    <source>
        <dbReference type="Proteomes" id="UP000799440"/>
    </source>
</evidence>
<reference evidence="6" key="1">
    <citation type="journal article" date="2020" name="Stud. Mycol.">
        <title>101 Dothideomycetes genomes: a test case for predicting lifestyles and emergence of pathogens.</title>
        <authorList>
            <person name="Haridas S."/>
            <person name="Albert R."/>
            <person name="Binder M."/>
            <person name="Bloem J."/>
            <person name="Labutti K."/>
            <person name="Salamov A."/>
            <person name="Andreopoulos B."/>
            <person name="Baker S."/>
            <person name="Barry K."/>
            <person name="Bills G."/>
            <person name="Bluhm B."/>
            <person name="Cannon C."/>
            <person name="Castanera R."/>
            <person name="Culley D."/>
            <person name="Daum C."/>
            <person name="Ezra D."/>
            <person name="Gonzalez J."/>
            <person name="Henrissat B."/>
            <person name="Kuo A."/>
            <person name="Liang C."/>
            <person name="Lipzen A."/>
            <person name="Lutzoni F."/>
            <person name="Magnuson J."/>
            <person name="Mondo S."/>
            <person name="Nolan M."/>
            <person name="Ohm R."/>
            <person name="Pangilinan J."/>
            <person name="Park H.-J."/>
            <person name="Ramirez L."/>
            <person name="Alfaro M."/>
            <person name="Sun H."/>
            <person name="Tritt A."/>
            <person name="Yoshinaga Y."/>
            <person name="Zwiers L.-H."/>
            <person name="Turgeon B."/>
            <person name="Goodwin S."/>
            <person name="Spatafora J."/>
            <person name="Crous P."/>
            <person name="Grigoriev I."/>
        </authorList>
    </citation>
    <scope>NUCLEOTIDE SEQUENCE</scope>
    <source>
        <strain evidence="6">CBS 119925</strain>
    </source>
</reference>
<dbReference type="EMBL" id="MU006580">
    <property type="protein sequence ID" value="KAF2745973.1"/>
    <property type="molecule type" value="Genomic_DNA"/>
</dbReference>
<dbReference type="GO" id="GO:0046486">
    <property type="term" value="P:glycerolipid metabolic process"/>
    <property type="evidence" value="ECO:0007669"/>
    <property type="project" value="UniProtKB-ARBA"/>
</dbReference>
<keyword evidence="2" id="KW-0442">Lipid degradation</keyword>
<evidence type="ECO:0000313" key="6">
    <source>
        <dbReference type="EMBL" id="KAF2745973.1"/>
    </source>
</evidence>
<dbReference type="AlphaFoldDB" id="A0A6A6V7D4"/>
<feature type="compositionally biased region" description="Basic and acidic residues" evidence="4">
    <location>
        <begin position="36"/>
        <end position="50"/>
    </location>
</feature>
<keyword evidence="1" id="KW-0378">Hydrolase</keyword>
<feature type="domain" description="PNPLA" evidence="5">
    <location>
        <begin position="182"/>
        <end position="233"/>
    </location>
</feature>
<feature type="region of interest" description="Disordered" evidence="4">
    <location>
        <begin position="33"/>
        <end position="67"/>
    </location>
</feature>
<proteinExistence type="predicted"/>
<name>A0A6A6V7D4_9PLEO</name>
<dbReference type="SUPFAM" id="SSF52151">
    <property type="entry name" value="FabD/lysophospholipase-like"/>
    <property type="match status" value="1"/>
</dbReference>
<dbReference type="Proteomes" id="UP000799440">
    <property type="component" value="Unassembled WGS sequence"/>
</dbReference>
<dbReference type="Gene3D" id="3.40.1090.10">
    <property type="entry name" value="Cytosolic phospholipase A2 catalytic domain"/>
    <property type="match status" value="1"/>
</dbReference>
<evidence type="ECO:0000256" key="4">
    <source>
        <dbReference type="SAM" id="MobiDB-lite"/>
    </source>
</evidence>
<dbReference type="InterPro" id="IPR016035">
    <property type="entry name" value="Acyl_Trfase/lysoPLipase"/>
</dbReference>
<evidence type="ECO:0000256" key="3">
    <source>
        <dbReference type="ARBA" id="ARBA00023098"/>
    </source>
</evidence>
<organism evidence="6 7">
    <name type="scientific">Sporormia fimetaria CBS 119925</name>
    <dbReference type="NCBI Taxonomy" id="1340428"/>
    <lineage>
        <taxon>Eukaryota</taxon>
        <taxon>Fungi</taxon>
        <taxon>Dikarya</taxon>
        <taxon>Ascomycota</taxon>
        <taxon>Pezizomycotina</taxon>
        <taxon>Dothideomycetes</taxon>
        <taxon>Pleosporomycetidae</taxon>
        <taxon>Pleosporales</taxon>
        <taxon>Sporormiaceae</taxon>
        <taxon>Sporormia</taxon>
    </lineage>
</organism>
<dbReference type="GO" id="GO:0016042">
    <property type="term" value="P:lipid catabolic process"/>
    <property type="evidence" value="ECO:0007669"/>
    <property type="project" value="UniProtKB-KW"/>
</dbReference>
<evidence type="ECO:0000259" key="5">
    <source>
        <dbReference type="Pfam" id="PF01734"/>
    </source>
</evidence>
<keyword evidence="7" id="KW-1185">Reference proteome</keyword>
<evidence type="ECO:0000256" key="2">
    <source>
        <dbReference type="ARBA" id="ARBA00022963"/>
    </source>
</evidence>
<dbReference type="PANTHER" id="PTHR24185:SF1">
    <property type="entry name" value="CALCIUM-INDEPENDENT PHOSPHOLIPASE A2-GAMMA"/>
    <property type="match status" value="1"/>
</dbReference>
<keyword evidence="3" id="KW-0443">Lipid metabolism</keyword>